<dbReference type="SUPFAM" id="SSF53092">
    <property type="entry name" value="Creatinase/prolidase N-terminal domain"/>
    <property type="match status" value="1"/>
</dbReference>
<evidence type="ECO:0000313" key="6">
    <source>
        <dbReference type="EMBL" id="PNR97496.1"/>
    </source>
</evidence>
<keyword evidence="1 3" id="KW-0479">Metal-binding</keyword>
<dbReference type="GO" id="GO:0016787">
    <property type="term" value="F:hydrolase activity"/>
    <property type="evidence" value="ECO:0007669"/>
    <property type="project" value="UniProtKB-KW"/>
</dbReference>
<dbReference type="Pfam" id="PF00557">
    <property type="entry name" value="Peptidase_M24"/>
    <property type="match status" value="1"/>
</dbReference>
<dbReference type="InterPro" id="IPR000587">
    <property type="entry name" value="Creatinase_N"/>
</dbReference>
<dbReference type="Gene3D" id="3.90.230.10">
    <property type="entry name" value="Creatinase/methionine aminopeptidase superfamily"/>
    <property type="match status" value="1"/>
</dbReference>
<dbReference type="InterPro" id="IPR050659">
    <property type="entry name" value="Peptidase_M24B"/>
</dbReference>
<dbReference type="SUPFAM" id="SSF55920">
    <property type="entry name" value="Creatinase/aminopeptidase"/>
    <property type="match status" value="1"/>
</dbReference>
<evidence type="ECO:0000259" key="4">
    <source>
        <dbReference type="Pfam" id="PF00557"/>
    </source>
</evidence>
<feature type="domain" description="Creatinase N-terminal" evidence="5">
    <location>
        <begin position="5"/>
        <end position="131"/>
    </location>
</feature>
<dbReference type="InterPro" id="IPR036005">
    <property type="entry name" value="Creatinase/aminopeptidase-like"/>
</dbReference>
<evidence type="ECO:0000256" key="3">
    <source>
        <dbReference type="RuleBase" id="RU000590"/>
    </source>
</evidence>
<reference evidence="6 7" key="1">
    <citation type="submission" date="2013-12" db="EMBL/GenBank/DDBJ databases">
        <title>Comparative genomics of Petrotoga isolates.</title>
        <authorList>
            <person name="Nesbo C.L."/>
            <person name="Charchuk R."/>
            <person name="Chow K."/>
        </authorList>
    </citation>
    <scope>NUCLEOTIDE SEQUENCE [LARGE SCALE GENOMIC DNA]</scope>
    <source>
        <strain evidence="6 7">DSM 10691</strain>
    </source>
</reference>
<evidence type="ECO:0000256" key="2">
    <source>
        <dbReference type="ARBA" id="ARBA00022801"/>
    </source>
</evidence>
<dbReference type="InterPro" id="IPR029149">
    <property type="entry name" value="Creatin/AminoP/Spt16_N"/>
</dbReference>
<protein>
    <submittedName>
        <fullName evidence="6">Proline dipeptidase</fullName>
    </submittedName>
</protein>
<dbReference type="GO" id="GO:0046872">
    <property type="term" value="F:metal ion binding"/>
    <property type="evidence" value="ECO:0007669"/>
    <property type="project" value="UniProtKB-KW"/>
</dbReference>
<dbReference type="EMBL" id="AZRM01000063">
    <property type="protein sequence ID" value="PNR97496.1"/>
    <property type="molecule type" value="Genomic_DNA"/>
</dbReference>
<name>A0A2K1P414_9BACT</name>
<feature type="domain" description="Peptidase M24" evidence="4">
    <location>
        <begin position="139"/>
        <end position="341"/>
    </location>
</feature>
<dbReference type="PROSITE" id="PS00491">
    <property type="entry name" value="PROLINE_PEPTIDASE"/>
    <property type="match status" value="1"/>
</dbReference>
<sequence>MRKDRIEKLLNKMAKNNIYQAIISSPASLYYFLNEWFEPGERLLVLFVNTSGEVKLLVNELFPVNTVEEENLIKYSDSEDPIKMLSSIIEKDKSLGIDGSWEAGFLLGLMEITKDLSLKPLSPIISELRMVKDADEIALMKSSSLLNDTAMEKIIDLVSEMLPEKYLAKAIKNIFEREGADGVSFEPIVGYGQNTSNPHHMPTNTKLKDGDAVLIDMGCIKNFYCSDMTRTVFFGKSIENMKNIYQIVLEANLKAIEKAKPGLKACEIDATARNYIESKGYGKYFTHRTGHGVGIEIHEKPYISSNSEEILTSGMIFSIEPGIYLPGVGGVRIEDLVLVTDNGCEVLNKYPKDYLVI</sequence>
<evidence type="ECO:0000259" key="5">
    <source>
        <dbReference type="Pfam" id="PF01321"/>
    </source>
</evidence>
<proteinExistence type="inferred from homology"/>
<gene>
    <name evidence="6" type="ORF">X928_09610</name>
</gene>
<dbReference type="OrthoDB" id="9806388at2"/>
<keyword evidence="2" id="KW-0378">Hydrolase</keyword>
<dbReference type="CDD" id="cd01092">
    <property type="entry name" value="APP-like"/>
    <property type="match status" value="1"/>
</dbReference>
<dbReference type="InterPro" id="IPR001131">
    <property type="entry name" value="Peptidase_M24B_aminopep-P_CS"/>
</dbReference>
<organism evidence="6 7">
    <name type="scientific">Petrotoga miotherma DSM 10691</name>
    <dbReference type="NCBI Taxonomy" id="1434326"/>
    <lineage>
        <taxon>Bacteria</taxon>
        <taxon>Thermotogati</taxon>
        <taxon>Thermotogota</taxon>
        <taxon>Thermotogae</taxon>
        <taxon>Petrotogales</taxon>
        <taxon>Petrotogaceae</taxon>
        <taxon>Petrotoga</taxon>
    </lineage>
</organism>
<comment type="caution">
    <text evidence="6">The sequence shown here is derived from an EMBL/GenBank/DDBJ whole genome shotgun (WGS) entry which is preliminary data.</text>
</comment>
<dbReference type="RefSeq" id="WP_103079478.1">
    <property type="nucleotide sequence ID" value="NZ_AZRM01000063.1"/>
</dbReference>
<dbReference type="AlphaFoldDB" id="A0A2K1P414"/>
<dbReference type="Gene3D" id="3.40.350.10">
    <property type="entry name" value="Creatinase/prolidase N-terminal domain"/>
    <property type="match status" value="1"/>
</dbReference>
<evidence type="ECO:0000313" key="7">
    <source>
        <dbReference type="Proteomes" id="UP000236199"/>
    </source>
</evidence>
<accession>A0A2K1P414</accession>
<keyword evidence="7" id="KW-1185">Reference proteome</keyword>
<dbReference type="Pfam" id="PF01321">
    <property type="entry name" value="Creatinase_N"/>
    <property type="match status" value="1"/>
</dbReference>
<dbReference type="InterPro" id="IPR000994">
    <property type="entry name" value="Pept_M24"/>
</dbReference>
<dbReference type="PANTHER" id="PTHR46112:SF3">
    <property type="entry name" value="AMINOPEPTIDASE YPDF"/>
    <property type="match status" value="1"/>
</dbReference>
<evidence type="ECO:0000256" key="1">
    <source>
        <dbReference type="ARBA" id="ARBA00022723"/>
    </source>
</evidence>
<dbReference type="Proteomes" id="UP000236199">
    <property type="component" value="Unassembled WGS sequence"/>
</dbReference>
<comment type="similarity">
    <text evidence="3">Belongs to the peptidase M24B family.</text>
</comment>
<dbReference type="PANTHER" id="PTHR46112">
    <property type="entry name" value="AMINOPEPTIDASE"/>
    <property type="match status" value="1"/>
</dbReference>